<evidence type="ECO:0000256" key="1">
    <source>
        <dbReference type="ARBA" id="ARBA00000553"/>
    </source>
</evidence>
<evidence type="ECO:0000256" key="10">
    <source>
        <dbReference type="ARBA" id="ARBA00049893"/>
    </source>
</evidence>
<evidence type="ECO:0000256" key="11">
    <source>
        <dbReference type="RuleBase" id="RU361274"/>
    </source>
</evidence>
<dbReference type="Proteomes" id="UP000657421">
    <property type="component" value="Unassembled WGS sequence"/>
</dbReference>
<dbReference type="EMBL" id="JACRSZ010000003">
    <property type="protein sequence ID" value="MBC8572340.1"/>
    <property type="molecule type" value="Genomic_DNA"/>
</dbReference>
<dbReference type="CDD" id="cd16833">
    <property type="entry name" value="YfiH"/>
    <property type="match status" value="1"/>
</dbReference>
<evidence type="ECO:0000256" key="7">
    <source>
        <dbReference type="ARBA" id="ARBA00022833"/>
    </source>
</evidence>
<evidence type="ECO:0000256" key="9">
    <source>
        <dbReference type="ARBA" id="ARBA00048968"/>
    </source>
</evidence>
<protein>
    <recommendedName>
        <fullName evidence="11">Purine nucleoside phosphorylase</fullName>
    </recommendedName>
</protein>
<evidence type="ECO:0000313" key="13">
    <source>
        <dbReference type="Proteomes" id="UP000657421"/>
    </source>
</evidence>
<organism evidence="12 13">
    <name type="scientific">Jingyaoa shaoxingensis</name>
    <dbReference type="NCBI Taxonomy" id="2763671"/>
    <lineage>
        <taxon>Bacteria</taxon>
        <taxon>Bacillati</taxon>
        <taxon>Bacillota</taxon>
        <taxon>Clostridia</taxon>
        <taxon>Lachnospirales</taxon>
        <taxon>Lachnospiraceae</taxon>
        <taxon>Jingyaoa</taxon>
    </lineage>
</organism>
<dbReference type="PANTHER" id="PTHR30616:SF2">
    <property type="entry name" value="PURINE NUCLEOSIDE PHOSPHORYLASE LACC1"/>
    <property type="match status" value="1"/>
</dbReference>
<dbReference type="NCBIfam" id="TIGR00726">
    <property type="entry name" value="peptidoglycan editing factor PgeF"/>
    <property type="match status" value="1"/>
</dbReference>
<evidence type="ECO:0000256" key="6">
    <source>
        <dbReference type="ARBA" id="ARBA00022801"/>
    </source>
</evidence>
<comment type="function">
    <text evidence="2">Purine nucleoside enzyme that catalyzes the phosphorolysis of adenosine and inosine nucleosides, yielding D-ribose 1-phosphate and the respective free bases, adenine and hypoxanthine. Also catalyzes the phosphorolysis of S-methyl-5'-thioadenosine into adenine and S-methyl-5-thio-alpha-D-ribose 1-phosphate. Also has adenosine deaminase activity.</text>
</comment>
<evidence type="ECO:0000313" key="12">
    <source>
        <dbReference type="EMBL" id="MBC8572340.1"/>
    </source>
</evidence>
<comment type="similarity">
    <text evidence="3 11">Belongs to the purine nucleoside phosphorylase YfiH/LACC1 family.</text>
</comment>
<dbReference type="Pfam" id="PF02578">
    <property type="entry name" value="Cu-oxidase_4"/>
    <property type="match status" value="1"/>
</dbReference>
<evidence type="ECO:0000256" key="5">
    <source>
        <dbReference type="ARBA" id="ARBA00022723"/>
    </source>
</evidence>
<keyword evidence="6" id="KW-0378">Hydrolase</keyword>
<dbReference type="Gene3D" id="3.60.140.10">
    <property type="entry name" value="CNF1/YfiH-like putative cysteine hydrolases"/>
    <property type="match status" value="1"/>
</dbReference>
<dbReference type="InterPro" id="IPR011324">
    <property type="entry name" value="Cytotoxic_necrot_fac-like_cat"/>
</dbReference>
<name>A0ABR7N7G2_9FIRM</name>
<comment type="catalytic activity">
    <reaction evidence="1">
        <text>inosine + phosphate = alpha-D-ribose 1-phosphate + hypoxanthine</text>
        <dbReference type="Rhea" id="RHEA:27646"/>
        <dbReference type="ChEBI" id="CHEBI:17368"/>
        <dbReference type="ChEBI" id="CHEBI:17596"/>
        <dbReference type="ChEBI" id="CHEBI:43474"/>
        <dbReference type="ChEBI" id="CHEBI:57720"/>
        <dbReference type="EC" id="2.4.2.1"/>
    </reaction>
    <physiologicalReaction direction="left-to-right" evidence="1">
        <dbReference type="Rhea" id="RHEA:27647"/>
    </physiologicalReaction>
</comment>
<dbReference type="SUPFAM" id="SSF64438">
    <property type="entry name" value="CNF1/YfiH-like putative cysteine hydrolases"/>
    <property type="match status" value="1"/>
</dbReference>
<dbReference type="InterPro" id="IPR003730">
    <property type="entry name" value="Cu_polyphenol_OxRdtase"/>
</dbReference>
<evidence type="ECO:0000256" key="3">
    <source>
        <dbReference type="ARBA" id="ARBA00007353"/>
    </source>
</evidence>
<reference evidence="12 13" key="1">
    <citation type="submission" date="2020-08" db="EMBL/GenBank/DDBJ databases">
        <title>Genome public.</title>
        <authorList>
            <person name="Liu C."/>
            <person name="Sun Q."/>
        </authorList>
    </citation>
    <scope>NUCLEOTIDE SEQUENCE [LARGE SCALE GENOMIC DNA]</scope>
    <source>
        <strain evidence="12 13">NSJ-46</strain>
    </source>
</reference>
<proteinExistence type="inferred from homology"/>
<accession>A0ABR7N7G2</accession>
<keyword evidence="13" id="KW-1185">Reference proteome</keyword>
<keyword evidence="5" id="KW-0479">Metal-binding</keyword>
<comment type="catalytic activity">
    <reaction evidence="8">
        <text>adenosine + H2O + H(+) = inosine + NH4(+)</text>
        <dbReference type="Rhea" id="RHEA:24408"/>
        <dbReference type="ChEBI" id="CHEBI:15377"/>
        <dbReference type="ChEBI" id="CHEBI:15378"/>
        <dbReference type="ChEBI" id="CHEBI:16335"/>
        <dbReference type="ChEBI" id="CHEBI:17596"/>
        <dbReference type="ChEBI" id="CHEBI:28938"/>
        <dbReference type="EC" id="3.5.4.4"/>
    </reaction>
    <physiologicalReaction direction="left-to-right" evidence="8">
        <dbReference type="Rhea" id="RHEA:24409"/>
    </physiologicalReaction>
</comment>
<comment type="catalytic activity">
    <reaction evidence="10">
        <text>S-methyl-5'-thioadenosine + phosphate = 5-(methylsulfanyl)-alpha-D-ribose 1-phosphate + adenine</text>
        <dbReference type="Rhea" id="RHEA:11852"/>
        <dbReference type="ChEBI" id="CHEBI:16708"/>
        <dbReference type="ChEBI" id="CHEBI:17509"/>
        <dbReference type="ChEBI" id="CHEBI:43474"/>
        <dbReference type="ChEBI" id="CHEBI:58533"/>
        <dbReference type="EC" id="2.4.2.28"/>
    </reaction>
    <physiologicalReaction direction="left-to-right" evidence="10">
        <dbReference type="Rhea" id="RHEA:11853"/>
    </physiologicalReaction>
</comment>
<evidence type="ECO:0000256" key="4">
    <source>
        <dbReference type="ARBA" id="ARBA00022679"/>
    </source>
</evidence>
<comment type="caution">
    <text evidence="12">The sequence shown here is derived from an EMBL/GenBank/DDBJ whole genome shotgun (WGS) entry which is preliminary data.</text>
</comment>
<comment type="catalytic activity">
    <reaction evidence="9">
        <text>adenosine + phosphate = alpha-D-ribose 1-phosphate + adenine</text>
        <dbReference type="Rhea" id="RHEA:27642"/>
        <dbReference type="ChEBI" id="CHEBI:16335"/>
        <dbReference type="ChEBI" id="CHEBI:16708"/>
        <dbReference type="ChEBI" id="CHEBI:43474"/>
        <dbReference type="ChEBI" id="CHEBI:57720"/>
        <dbReference type="EC" id="2.4.2.1"/>
    </reaction>
    <physiologicalReaction direction="left-to-right" evidence="9">
        <dbReference type="Rhea" id="RHEA:27643"/>
    </physiologicalReaction>
</comment>
<evidence type="ECO:0000256" key="8">
    <source>
        <dbReference type="ARBA" id="ARBA00047989"/>
    </source>
</evidence>
<dbReference type="InterPro" id="IPR038371">
    <property type="entry name" value="Cu_polyphenol_OxRdtase_sf"/>
</dbReference>
<gene>
    <name evidence="12" type="primary">pgeF</name>
    <name evidence="12" type="ORF">H8716_04455</name>
</gene>
<keyword evidence="7" id="KW-0862">Zinc</keyword>
<keyword evidence="4" id="KW-0808">Transferase</keyword>
<dbReference type="PANTHER" id="PTHR30616">
    <property type="entry name" value="UNCHARACTERIZED PROTEIN YFIH"/>
    <property type="match status" value="1"/>
</dbReference>
<evidence type="ECO:0000256" key="2">
    <source>
        <dbReference type="ARBA" id="ARBA00003215"/>
    </source>
</evidence>
<sequence length="287" mass="32928">MDHNHKITIKRSGSKPVVRIQEKDGVYWLTYPRLEAEKEFLHGFSTRLGGVSKEHLYSMNLSFARGDRKENVRENFQRIAHAVGFSEEKMVFTHQTHTTNVRKVTEEDWGKGFSRERDYSDVDGLITNVSQTVLTTFYADCVPIYLVDPVKKAIGLCHSGWRGTVGRISQVTIARMQEEYGSDPKDILAAVGPSICQNCYEVSGDVIEQFQDSFREKYWKELFYQKENGKYQLNLWKANEIILEEAGITKEHISVTDICTCCNPQLLYSHRASKGQRGNLAAFLMIR</sequence>